<reference evidence="1 2" key="1">
    <citation type="submission" date="2019-02" db="EMBL/GenBank/DDBJ databases">
        <title>Deep-cultivation of Planctomycetes and their phenomic and genomic characterization uncovers novel biology.</title>
        <authorList>
            <person name="Wiegand S."/>
            <person name="Jogler M."/>
            <person name="Boedeker C."/>
            <person name="Pinto D."/>
            <person name="Vollmers J."/>
            <person name="Rivas-Marin E."/>
            <person name="Kohn T."/>
            <person name="Peeters S.H."/>
            <person name="Heuer A."/>
            <person name="Rast P."/>
            <person name="Oberbeckmann S."/>
            <person name="Bunk B."/>
            <person name="Jeske O."/>
            <person name="Meyerdierks A."/>
            <person name="Storesund J.E."/>
            <person name="Kallscheuer N."/>
            <person name="Luecker S."/>
            <person name="Lage O.M."/>
            <person name="Pohl T."/>
            <person name="Merkel B.J."/>
            <person name="Hornburger P."/>
            <person name="Mueller R.-W."/>
            <person name="Bruemmer F."/>
            <person name="Labrenz M."/>
            <person name="Spormann A.M."/>
            <person name="Op den Camp H."/>
            <person name="Overmann J."/>
            <person name="Amann R."/>
            <person name="Jetten M.S.M."/>
            <person name="Mascher T."/>
            <person name="Medema M.H."/>
            <person name="Devos D.P."/>
            <person name="Kaster A.-K."/>
            <person name="Ovreas L."/>
            <person name="Rohde M."/>
            <person name="Galperin M.Y."/>
            <person name="Jogler C."/>
        </authorList>
    </citation>
    <scope>NUCLEOTIDE SEQUENCE [LARGE SCALE GENOMIC DNA]</scope>
    <source>
        <strain evidence="1 2">Pla175</strain>
    </source>
</reference>
<evidence type="ECO:0000313" key="1">
    <source>
        <dbReference type="EMBL" id="QDU88987.1"/>
    </source>
</evidence>
<dbReference type="Proteomes" id="UP000317429">
    <property type="component" value="Chromosome"/>
</dbReference>
<dbReference type="RefSeq" id="WP_145284640.1">
    <property type="nucleotide sequence ID" value="NZ_CP036291.1"/>
</dbReference>
<evidence type="ECO:0008006" key="3">
    <source>
        <dbReference type="Google" id="ProtNLM"/>
    </source>
</evidence>
<dbReference type="AlphaFoldDB" id="A0A518DBX2"/>
<dbReference type="InterPro" id="IPR036782">
    <property type="entry name" value="NE0471-like_N"/>
</dbReference>
<dbReference type="SUPFAM" id="SSF143880">
    <property type="entry name" value="NE0471 N-terminal domain-like"/>
    <property type="match status" value="1"/>
</dbReference>
<protein>
    <recommendedName>
        <fullName evidence="3">DUF2442 domain-containing protein</fullName>
    </recommendedName>
</protein>
<dbReference type="Gene3D" id="3.30.2020.10">
    <property type="entry name" value="NE0471-like N-terminal domain"/>
    <property type="match status" value="1"/>
</dbReference>
<proteinExistence type="predicted"/>
<gene>
    <name evidence="1" type="ORF">Pla175_23710</name>
</gene>
<dbReference type="KEGG" id="pnd:Pla175_23710"/>
<dbReference type="InterPro" id="IPR018841">
    <property type="entry name" value="DUF2442"/>
</dbReference>
<name>A0A518DBX2_9BACT</name>
<sequence length="83" mass="9179">MPRVVKVEPRADYCLYAKFSDGVEGEVDLSQRLFGPVFEPLREVSLFNQASIDEYGVICWPNGADLAPDALHAQLLAAVSVQR</sequence>
<dbReference type="OrthoDB" id="162796at2"/>
<accession>A0A518DBX2</accession>
<evidence type="ECO:0000313" key="2">
    <source>
        <dbReference type="Proteomes" id="UP000317429"/>
    </source>
</evidence>
<dbReference type="EMBL" id="CP036291">
    <property type="protein sequence ID" value="QDU88987.1"/>
    <property type="molecule type" value="Genomic_DNA"/>
</dbReference>
<dbReference type="Pfam" id="PF10387">
    <property type="entry name" value="DUF2442"/>
    <property type="match status" value="1"/>
</dbReference>
<keyword evidence="2" id="KW-1185">Reference proteome</keyword>
<organism evidence="1 2">
    <name type="scientific">Pirellulimonas nuda</name>
    <dbReference type="NCBI Taxonomy" id="2528009"/>
    <lineage>
        <taxon>Bacteria</taxon>
        <taxon>Pseudomonadati</taxon>
        <taxon>Planctomycetota</taxon>
        <taxon>Planctomycetia</taxon>
        <taxon>Pirellulales</taxon>
        <taxon>Lacipirellulaceae</taxon>
        <taxon>Pirellulimonas</taxon>
    </lineage>
</organism>